<keyword evidence="2" id="KW-1185">Reference proteome</keyword>
<dbReference type="RefSeq" id="WP_091832142.1">
    <property type="nucleotide sequence ID" value="NZ_FPAA01000001.1"/>
</dbReference>
<dbReference type="Proteomes" id="UP000198660">
    <property type="component" value="Unassembled WGS sequence"/>
</dbReference>
<evidence type="ECO:0000313" key="2">
    <source>
        <dbReference type="Proteomes" id="UP000198660"/>
    </source>
</evidence>
<name>A0A1I6NRQ9_9BACL</name>
<accession>A0A1I6NRQ9</accession>
<protein>
    <submittedName>
        <fullName evidence="1">Predicted kinase</fullName>
    </submittedName>
</protein>
<dbReference type="AlphaFoldDB" id="A0A1I6NRQ9"/>
<evidence type="ECO:0000313" key="1">
    <source>
        <dbReference type="EMBL" id="SFS30593.1"/>
    </source>
</evidence>
<dbReference type="GO" id="GO:0003690">
    <property type="term" value="F:double-stranded DNA binding"/>
    <property type="evidence" value="ECO:0007669"/>
    <property type="project" value="TreeGrafter"/>
</dbReference>
<keyword evidence="1" id="KW-0808">Transferase</keyword>
<dbReference type="InterPro" id="IPR027417">
    <property type="entry name" value="P-loop_NTPase"/>
</dbReference>
<dbReference type="InterPro" id="IPR017101">
    <property type="entry name" value="P-loop_ATP/GTP-bd_All4644_prd"/>
</dbReference>
<sequence>MEMIIFIGIQASGKSTFYKETFFRTHVRINLDMLRTRHRERVLIEACLHAKQPLVIDNTNPTAAEREKYLALAHQFHFSASAYFFEPDYDESIARNQQREPSERIPIPGINSTLKKLEPPTQEEGYQAIYHVKGVQQQFFVKKMDTDNRL</sequence>
<dbReference type="Gene3D" id="3.40.50.300">
    <property type="entry name" value="P-loop containing nucleotide triphosphate hydrolases"/>
    <property type="match status" value="1"/>
</dbReference>
<gene>
    <name evidence="1" type="ORF">SAMN05444972_10164</name>
</gene>
<dbReference type="EMBL" id="FPAA01000001">
    <property type="protein sequence ID" value="SFS30593.1"/>
    <property type="molecule type" value="Genomic_DNA"/>
</dbReference>
<dbReference type="OrthoDB" id="8564590at2"/>
<reference evidence="2" key="1">
    <citation type="submission" date="2016-10" db="EMBL/GenBank/DDBJ databases">
        <authorList>
            <person name="Varghese N."/>
            <person name="Submissions S."/>
        </authorList>
    </citation>
    <scope>NUCLEOTIDE SEQUENCE [LARGE SCALE GENOMIC DNA]</scope>
    <source>
        <strain evidence="2">DSM 45789</strain>
    </source>
</reference>
<dbReference type="GO" id="GO:0046403">
    <property type="term" value="F:polynucleotide 3'-phosphatase activity"/>
    <property type="evidence" value="ECO:0007669"/>
    <property type="project" value="TreeGrafter"/>
</dbReference>
<dbReference type="GO" id="GO:0006281">
    <property type="term" value="P:DNA repair"/>
    <property type="evidence" value="ECO:0007669"/>
    <property type="project" value="TreeGrafter"/>
</dbReference>
<keyword evidence="1" id="KW-0418">Kinase</keyword>
<proteinExistence type="predicted"/>
<dbReference type="PIRSF" id="PIRSF037081">
    <property type="entry name" value="P-loop_All4644_prd"/>
    <property type="match status" value="1"/>
</dbReference>
<dbReference type="Pfam" id="PF13671">
    <property type="entry name" value="AAA_33"/>
    <property type="match status" value="1"/>
</dbReference>
<dbReference type="PANTHER" id="PTHR12083">
    <property type="entry name" value="BIFUNCTIONAL POLYNUCLEOTIDE PHOSPHATASE/KINASE"/>
    <property type="match status" value="1"/>
</dbReference>
<organism evidence="1 2">
    <name type="scientific">Marininema halotolerans</name>
    <dbReference type="NCBI Taxonomy" id="1155944"/>
    <lineage>
        <taxon>Bacteria</taxon>
        <taxon>Bacillati</taxon>
        <taxon>Bacillota</taxon>
        <taxon>Bacilli</taxon>
        <taxon>Bacillales</taxon>
        <taxon>Thermoactinomycetaceae</taxon>
        <taxon>Marininema</taxon>
    </lineage>
</organism>
<dbReference type="GO" id="GO:0046404">
    <property type="term" value="F:ATP-dependent polydeoxyribonucleotide 5'-hydroxyl-kinase activity"/>
    <property type="evidence" value="ECO:0007669"/>
    <property type="project" value="TreeGrafter"/>
</dbReference>
<dbReference type="PANTHER" id="PTHR12083:SF9">
    <property type="entry name" value="BIFUNCTIONAL POLYNUCLEOTIDE PHOSPHATASE_KINASE"/>
    <property type="match status" value="1"/>
</dbReference>
<dbReference type="SUPFAM" id="SSF52540">
    <property type="entry name" value="P-loop containing nucleoside triphosphate hydrolases"/>
    <property type="match status" value="1"/>
</dbReference>